<accession>A0A0L7B724</accession>
<feature type="transmembrane region" description="Helical" evidence="1">
    <location>
        <begin position="21"/>
        <end position="49"/>
    </location>
</feature>
<name>A0A0L7B724_BIFBR</name>
<organism evidence="2 3">
    <name type="scientific">Bifidobacterium breve MCC 1128</name>
    <dbReference type="NCBI Taxonomy" id="1365965"/>
    <lineage>
        <taxon>Bacteria</taxon>
        <taxon>Bacillati</taxon>
        <taxon>Actinomycetota</taxon>
        <taxon>Actinomycetes</taxon>
        <taxon>Bifidobacteriales</taxon>
        <taxon>Bifidobacteriaceae</taxon>
        <taxon>Bifidobacterium</taxon>
    </lineage>
</organism>
<evidence type="ECO:0000313" key="2">
    <source>
        <dbReference type="EMBL" id="KOA43259.1"/>
    </source>
</evidence>
<dbReference type="PATRIC" id="fig|1365965.3.peg.121"/>
<feature type="transmembrane region" description="Helical" evidence="1">
    <location>
        <begin position="69"/>
        <end position="89"/>
    </location>
</feature>
<proteinExistence type="predicted"/>
<dbReference type="Proteomes" id="UP000037193">
    <property type="component" value="Unassembled WGS sequence"/>
</dbReference>
<gene>
    <name evidence="2" type="ORF">BBM1128_00605</name>
</gene>
<dbReference type="AlphaFoldDB" id="A0A0L7B724"/>
<reference evidence="2 3" key="1">
    <citation type="journal article" date="2015" name="Int J Genomics">
        <title>Comparative Genomics Revealed Genetic Diversity and Species/Strain-Level Differences in Carbohydrate Metabolism of Three Probiotic Bifidobacterial Species.</title>
        <authorList>
            <person name="Odamaki T."/>
            <person name="Horigome A."/>
            <person name="Sugahara H."/>
            <person name="Hashikura N."/>
            <person name="Minami J."/>
            <person name="Xiao J.Z."/>
            <person name="Abe F."/>
        </authorList>
    </citation>
    <scope>NUCLEOTIDE SEQUENCE [LARGE SCALE GENOMIC DNA]</scope>
    <source>
        <strain evidence="2 3">MCC 1128</strain>
    </source>
</reference>
<evidence type="ECO:0000256" key="1">
    <source>
        <dbReference type="SAM" id="Phobius"/>
    </source>
</evidence>
<keyword evidence="1" id="KW-0812">Transmembrane</keyword>
<protein>
    <submittedName>
        <fullName evidence="2">Lactose permease</fullName>
    </submittedName>
</protein>
<comment type="caution">
    <text evidence="2">The sequence shown here is derived from an EMBL/GenBank/DDBJ whole genome shotgun (WGS) entry which is preliminary data.</text>
</comment>
<keyword evidence="1" id="KW-0472">Membrane</keyword>
<dbReference type="RefSeq" id="WP_014483210.1">
    <property type="nucleotide sequence ID" value="NZ_AVQD01000002.1"/>
</dbReference>
<sequence length="133" mass="14359">MSSSTAEPQKKLNKGRLAAFAFGNFGQALSYNALSTYFMVFATNALFAGVDKTTAADMTQANITTFGGFAFWMPLAFIIIGFLIFAFFVKIDEKAHARIVAKIEANLHDESDAAKYGEDIAKAALLGKESAAR</sequence>
<evidence type="ECO:0000313" key="3">
    <source>
        <dbReference type="Proteomes" id="UP000037193"/>
    </source>
</evidence>
<dbReference type="EMBL" id="AVQD01000002">
    <property type="protein sequence ID" value="KOA43259.1"/>
    <property type="molecule type" value="Genomic_DNA"/>
</dbReference>
<keyword evidence="1" id="KW-1133">Transmembrane helix</keyword>